<reference evidence="1 2" key="1">
    <citation type="submission" date="2018-07" db="EMBL/GenBank/DDBJ databases">
        <title>Dyella solisilvae sp. nov., isolated from the pine and broad-leaved mixed forest soil.</title>
        <authorList>
            <person name="Gao Z."/>
            <person name="Qiu L."/>
        </authorList>
    </citation>
    <scope>NUCLEOTIDE SEQUENCE [LARGE SCALE GENOMIC DNA]</scope>
    <source>
        <strain evidence="1 2">DHG54</strain>
    </source>
</reference>
<dbReference type="GO" id="GO:0016740">
    <property type="term" value="F:transferase activity"/>
    <property type="evidence" value="ECO:0007669"/>
    <property type="project" value="UniProtKB-KW"/>
</dbReference>
<dbReference type="SUPFAM" id="SSF54637">
    <property type="entry name" value="Thioesterase/thiol ester dehydrase-isomerase"/>
    <property type="match status" value="1"/>
</dbReference>
<name>A0A370K892_9GAMM</name>
<keyword evidence="1" id="KW-0808">Transferase</keyword>
<dbReference type="Pfam" id="PF22817">
    <property type="entry name" value="ApeP-like"/>
    <property type="match status" value="1"/>
</dbReference>
<dbReference type="RefSeq" id="WP_114824968.1">
    <property type="nucleotide sequence ID" value="NZ_QQSY01000002.1"/>
</dbReference>
<dbReference type="Gene3D" id="3.10.129.10">
    <property type="entry name" value="Hotdog Thioesterase"/>
    <property type="match status" value="1"/>
</dbReference>
<organism evidence="1 2">
    <name type="scientific">Dyella solisilvae</name>
    <dbReference type="NCBI Taxonomy" id="1920168"/>
    <lineage>
        <taxon>Bacteria</taxon>
        <taxon>Pseudomonadati</taxon>
        <taxon>Pseudomonadota</taxon>
        <taxon>Gammaproteobacteria</taxon>
        <taxon>Lysobacterales</taxon>
        <taxon>Rhodanobacteraceae</taxon>
        <taxon>Dyella</taxon>
    </lineage>
</organism>
<proteinExistence type="predicted"/>
<dbReference type="AlphaFoldDB" id="A0A370K892"/>
<dbReference type="OrthoDB" id="9800188at2"/>
<keyword evidence="2" id="KW-1185">Reference proteome</keyword>
<sequence>MLARTDWAHLIPHAGAMCLLDAVLAWDDHAIHAISTSHGQPDHPLRGELGLHAIHLAEYGAQAMAVHGALLARHAGVEAARPGRLVSLRDVVLSVEYVDASHGRLDVHAERLYADASGAQYAFRVEQAGRVLASGRAAVIHPASEEAMAP</sequence>
<gene>
    <name evidence="1" type="ORF">DVT68_10270</name>
</gene>
<dbReference type="InterPro" id="IPR029069">
    <property type="entry name" value="HotDog_dom_sf"/>
</dbReference>
<comment type="caution">
    <text evidence="1">The sequence shown here is derived from an EMBL/GenBank/DDBJ whole genome shotgun (WGS) entry which is preliminary data.</text>
</comment>
<accession>A0A370K892</accession>
<protein>
    <submittedName>
        <fullName evidence="1">Phosphotransferase</fullName>
    </submittedName>
</protein>
<dbReference type="Proteomes" id="UP000254711">
    <property type="component" value="Unassembled WGS sequence"/>
</dbReference>
<dbReference type="InterPro" id="IPR016776">
    <property type="entry name" value="ApeP-like_dehydratase"/>
</dbReference>
<dbReference type="EMBL" id="QQSY01000002">
    <property type="protein sequence ID" value="RDI98881.1"/>
    <property type="molecule type" value="Genomic_DNA"/>
</dbReference>
<evidence type="ECO:0000313" key="1">
    <source>
        <dbReference type="EMBL" id="RDI98881.1"/>
    </source>
</evidence>
<evidence type="ECO:0000313" key="2">
    <source>
        <dbReference type="Proteomes" id="UP000254711"/>
    </source>
</evidence>